<reference evidence="2" key="1">
    <citation type="submission" date="2022-11" db="EMBL/GenBank/DDBJ databases">
        <title>Centuries of genome instability and evolution in soft-shell clam transmissible cancer (bioRxiv).</title>
        <authorList>
            <person name="Hart S.F.M."/>
            <person name="Yonemitsu M.A."/>
            <person name="Giersch R.M."/>
            <person name="Beal B.F."/>
            <person name="Arriagada G."/>
            <person name="Davis B.W."/>
            <person name="Ostrander E.A."/>
            <person name="Goff S.P."/>
            <person name="Metzger M.J."/>
        </authorList>
    </citation>
    <scope>NUCLEOTIDE SEQUENCE</scope>
    <source>
        <strain evidence="2">MELC-2E11</strain>
        <tissue evidence="2">Siphon/mantle</tissue>
    </source>
</reference>
<feature type="signal peptide" evidence="1">
    <location>
        <begin position="1"/>
        <end position="18"/>
    </location>
</feature>
<dbReference type="EMBL" id="CP111021">
    <property type="protein sequence ID" value="WAR17902.1"/>
    <property type="molecule type" value="Genomic_DNA"/>
</dbReference>
<keyword evidence="3" id="KW-1185">Reference proteome</keyword>
<gene>
    <name evidence="2" type="ORF">MAR_032496</name>
</gene>
<name>A0ABY7F6T5_MYAAR</name>
<evidence type="ECO:0000313" key="2">
    <source>
        <dbReference type="EMBL" id="WAR17902.1"/>
    </source>
</evidence>
<dbReference type="Proteomes" id="UP001164746">
    <property type="component" value="Chromosome 10"/>
</dbReference>
<feature type="chain" id="PRO_5045583558" evidence="1">
    <location>
        <begin position="19"/>
        <end position="110"/>
    </location>
</feature>
<evidence type="ECO:0000256" key="1">
    <source>
        <dbReference type="SAM" id="SignalP"/>
    </source>
</evidence>
<organism evidence="2 3">
    <name type="scientific">Mya arenaria</name>
    <name type="common">Soft-shell clam</name>
    <dbReference type="NCBI Taxonomy" id="6604"/>
    <lineage>
        <taxon>Eukaryota</taxon>
        <taxon>Metazoa</taxon>
        <taxon>Spiralia</taxon>
        <taxon>Lophotrochozoa</taxon>
        <taxon>Mollusca</taxon>
        <taxon>Bivalvia</taxon>
        <taxon>Autobranchia</taxon>
        <taxon>Heteroconchia</taxon>
        <taxon>Euheterodonta</taxon>
        <taxon>Imparidentia</taxon>
        <taxon>Neoheterodontei</taxon>
        <taxon>Myida</taxon>
        <taxon>Myoidea</taxon>
        <taxon>Myidae</taxon>
        <taxon>Mya</taxon>
    </lineage>
</organism>
<sequence length="110" mass="11434">MESVLIVIVLTVLGIVCGQPNYVGGIPTRPPGGTICARVKCSWPQCPGGAQPQTVPGQCCPSCPLPVGPDCSRTFCTLDIKICADGRQAPVPPGECCPRCIDPPIGQYRG</sequence>
<protein>
    <submittedName>
        <fullName evidence="2">Uncharacterized protein</fullName>
    </submittedName>
</protein>
<proteinExistence type="predicted"/>
<keyword evidence="1" id="KW-0732">Signal</keyword>
<evidence type="ECO:0000313" key="3">
    <source>
        <dbReference type="Proteomes" id="UP001164746"/>
    </source>
</evidence>
<accession>A0ABY7F6T5</accession>